<dbReference type="RefSeq" id="WP_011024027.1">
    <property type="nucleotide sequence ID" value="NZ_DUJU01000154.1"/>
</dbReference>
<dbReference type="Proteomes" id="UP000600774">
    <property type="component" value="Unassembled WGS sequence"/>
</dbReference>
<dbReference type="Pfam" id="PF25941">
    <property type="entry name" value="PDDEXK_16"/>
    <property type="match status" value="1"/>
</dbReference>
<dbReference type="GeneID" id="1476033"/>
<organism evidence="1 2">
    <name type="scientific">Methanosarcina acetivorans</name>
    <dbReference type="NCBI Taxonomy" id="2214"/>
    <lineage>
        <taxon>Archaea</taxon>
        <taxon>Methanobacteriati</taxon>
        <taxon>Methanobacteriota</taxon>
        <taxon>Stenosarchaea group</taxon>
        <taxon>Methanomicrobia</taxon>
        <taxon>Methanosarcinales</taxon>
        <taxon>Methanosarcinaceae</taxon>
        <taxon>Methanosarcina</taxon>
    </lineage>
</organism>
<proteinExistence type="predicted"/>
<dbReference type="InterPro" id="IPR058715">
    <property type="entry name" value="PDDEXK_nuclease-rel"/>
</dbReference>
<protein>
    <submittedName>
        <fullName evidence="1">Uncharacterized protein</fullName>
    </submittedName>
</protein>
<accession>A0A832SFZ8</accession>
<reference evidence="1" key="1">
    <citation type="journal article" date="2020" name="bioRxiv">
        <title>A rank-normalized archaeal taxonomy based on genome phylogeny resolves widespread incomplete and uneven classifications.</title>
        <authorList>
            <person name="Rinke C."/>
            <person name="Chuvochina M."/>
            <person name="Mussig A.J."/>
            <person name="Chaumeil P.-A."/>
            <person name="Waite D.W."/>
            <person name="Whitman W.B."/>
            <person name="Parks D.H."/>
            <person name="Hugenholtz P."/>
        </authorList>
    </citation>
    <scope>NUCLEOTIDE SEQUENCE</scope>
    <source>
        <strain evidence="1">UBA8876</strain>
    </source>
</reference>
<dbReference type="AlphaFoldDB" id="A0A832SFZ8"/>
<evidence type="ECO:0000313" key="1">
    <source>
        <dbReference type="EMBL" id="HIH95041.1"/>
    </source>
</evidence>
<name>A0A832SFZ8_9EURY</name>
<dbReference type="EMBL" id="DUJU01000154">
    <property type="protein sequence ID" value="HIH95041.1"/>
    <property type="molecule type" value="Genomic_DNA"/>
</dbReference>
<evidence type="ECO:0000313" key="2">
    <source>
        <dbReference type="Proteomes" id="UP000600774"/>
    </source>
</evidence>
<sequence length="189" mass="21687">MNQQKEFRVCCKTCRNYACNSRNHGVGCWGCHKSTHDEDSQDCRTCTDLYRKMSSICSRGLLMVSSQFVASKNGEYFENFVGIMVPGLELTRGDIDAKLDDTDIEIKSCQFEVIDNSHNCRSRSGRFMFRDHQHELLKEKSGDYIFIVHRNGKPLLFIQAPAAAVNLPQFTGTKSLSWRTLFMQLARRI</sequence>
<gene>
    <name evidence="1" type="ORF">HA338_13830</name>
</gene>
<comment type="caution">
    <text evidence="1">The sequence shown here is derived from an EMBL/GenBank/DDBJ whole genome shotgun (WGS) entry which is preliminary data.</text>
</comment>